<name>W7YFS6_9BACT</name>
<dbReference type="RefSeq" id="WP_027473791.1">
    <property type="nucleotide sequence ID" value="NZ_BAMD01000021.1"/>
</dbReference>
<dbReference type="Gene3D" id="3.30.420.40">
    <property type="match status" value="2"/>
</dbReference>
<evidence type="ECO:0000313" key="2">
    <source>
        <dbReference type="Proteomes" id="UP000019402"/>
    </source>
</evidence>
<proteinExistence type="predicted"/>
<organism evidence="1 2">
    <name type="scientific">Saccharicrinis fermentans DSM 9555 = JCM 21142</name>
    <dbReference type="NCBI Taxonomy" id="869213"/>
    <lineage>
        <taxon>Bacteria</taxon>
        <taxon>Pseudomonadati</taxon>
        <taxon>Bacteroidota</taxon>
        <taxon>Bacteroidia</taxon>
        <taxon>Marinilabiliales</taxon>
        <taxon>Marinilabiliaceae</taxon>
        <taxon>Saccharicrinis</taxon>
    </lineage>
</organism>
<comment type="caution">
    <text evidence="1">The sequence shown here is derived from an EMBL/GenBank/DDBJ whole genome shotgun (WGS) entry which is preliminary data.</text>
</comment>
<dbReference type="InterPro" id="IPR052519">
    <property type="entry name" value="Euk-type_GlcNAc_Kinase"/>
</dbReference>
<dbReference type="Proteomes" id="UP000019402">
    <property type="component" value="Unassembled WGS sequence"/>
</dbReference>
<protein>
    <submittedName>
        <fullName evidence="1">BadF/BadG/BcrA/BcrD ATPase family protein</fullName>
    </submittedName>
</protein>
<dbReference type="SUPFAM" id="SSF53067">
    <property type="entry name" value="Actin-like ATPase domain"/>
    <property type="match status" value="2"/>
</dbReference>
<keyword evidence="2" id="KW-1185">Reference proteome</keyword>
<dbReference type="AlphaFoldDB" id="W7YFS6"/>
<dbReference type="InterPro" id="IPR043129">
    <property type="entry name" value="ATPase_NBD"/>
</dbReference>
<evidence type="ECO:0000313" key="1">
    <source>
        <dbReference type="EMBL" id="GAF03301.1"/>
    </source>
</evidence>
<dbReference type="STRING" id="869213.GCA_000517085_04615"/>
<gene>
    <name evidence="1" type="ORF">JCM21142_41969</name>
</gene>
<dbReference type="OrthoDB" id="871343at2"/>
<accession>W7YFS6</accession>
<dbReference type="Gene3D" id="1.10.720.160">
    <property type="match status" value="1"/>
</dbReference>
<dbReference type="CDD" id="cd24079">
    <property type="entry name" value="ASKHA_NBD_PG1100-like"/>
    <property type="match status" value="1"/>
</dbReference>
<dbReference type="PANTHER" id="PTHR43190:SF3">
    <property type="entry name" value="N-ACETYL-D-GLUCOSAMINE KINASE"/>
    <property type="match status" value="1"/>
</dbReference>
<dbReference type="eggNOG" id="COG2971">
    <property type="taxonomic scope" value="Bacteria"/>
</dbReference>
<dbReference type="EMBL" id="BAMD01000021">
    <property type="protein sequence ID" value="GAF03301.1"/>
    <property type="molecule type" value="Genomic_DNA"/>
</dbReference>
<dbReference type="PANTHER" id="PTHR43190">
    <property type="entry name" value="N-ACETYL-D-GLUCOSAMINE KINASE"/>
    <property type="match status" value="1"/>
</dbReference>
<sequence>MILIADSGSTKTEWRGIDHHESQSCITKGINPFHQNTEEILQILSEDFSLDRSLIKKIHFYGAGCASKDKTLIVYNALTNFFQTETIDIESDLMGAARSLCGTQSGIACILGTGSNSCVYDGRNIVDNVSPLGYILGDEGSGAVMGKKLIADILKGQFSKELTALFYKEHDTNPVQLLHNIYKKPWANRYMAQFARFLWRHQDWDEIDKFITNSFDEFIKRNLLQYNKVLQLKINFTGSIAYYFDSILKKALHKNGLKAGAITQSPMDGLQQYHSLQK</sequence>
<reference evidence="1 2" key="1">
    <citation type="journal article" date="2014" name="Genome Announc.">
        <title>Draft Genome Sequence of Cytophaga fermentans JCM 21142T, a Facultative Anaerobe Isolated from Marine Mud.</title>
        <authorList>
            <person name="Starns D."/>
            <person name="Oshima K."/>
            <person name="Suda W."/>
            <person name="Iino T."/>
            <person name="Yuki M."/>
            <person name="Inoue J."/>
            <person name="Kitamura K."/>
            <person name="Iida T."/>
            <person name="Darby A."/>
            <person name="Hattori M."/>
            <person name="Ohkuma M."/>
        </authorList>
    </citation>
    <scope>NUCLEOTIDE SEQUENCE [LARGE SCALE GENOMIC DNA]</scope>
    <source>
        <strain evidence="1 2">JCM 21142</strain>
    </source>
</reference>